<organism evidence="2 3">
    <name type="scientific">Mikania micrantha</name>
    <name type="common">bitter vine</name>
    <dbReference type="NCBI Taxonomy" id="192012"/>
    <lineage>
        <taxon>Eukaryota</taxon>
        <taxon>Viridiplantae</taxon>
        <taxon>Streptophyta</taxon>
        <taxon>Embryophyta</taxon>
        <taxon>Tracheophyta</taxon>
        <taxon>Spermatophyta</taxon>
        <taxon>Magnoliopsida</taxon>
        <taxon>eudicotyledons</taxon>
        <taxon>Gunneridae</taxon>
        <taxon>Pentapetalae</taxon>
        <taxon>asterids</taxon>
        <taxon>campanulids</taxon>
        <taxon>Asterales</taxon>
        <taxon>Asteraceae</taxon>
        <taxon>Asteroideae</taxon>
        <taxon>Heliantheae alliance</taxon>
        <taxon>Eupatorieae</taxon>
        <taxon>Mikania</taxon>
    </lineage>
</organism>
<name>A0A5N6N0I5_9ASTR</name>
<comment type="caution">
    <text evidence="2">The sequence shown here is derived from an EMBL/GenBank/DDBJ whole genome shotgun (WGS) entry which is preliminary data.</text>
</comment>
<reference evidence="2 3" key="1">
    <citation type="submission" date="2019-05" db="EMBL/GenBank/DDBJ databases">
        <title>Mikania micrantha, genome provides insights into the molecular mechanism of rapid growth.</title>
        <authorList>
            <person name="Liu B."/>
        </authorList>
    </citation>
    <scope>NUCLEOTIDE SEQUENCE [LARGE SCALE GENOMIC DNA]</scope>
    <source>
        <strain evidence="2">NLD-2019</strain>
        <tissue evidence="2">Leaf</tissue>
    </source>
</reference>
<dbReference type="EMBL" id="SZYD01000014">
    <property type="protein sequence ID" value="KAD4179800.1"/>
    <property type="molecule type" value="Genomic_DNA"/>
</dbReference>
<gene>
    <name evidence="2" type="ORF">E3N88_28391</name>
</gene>
<protein>
    <submittedName>
        <fullName evidence="2">Uncharacterized protein</fullName>
    </submittedName>
</protein>
<dbReference type="OrthoDB" id="10265862at2759"/>
<keyword evidence="1" id="KW-0175">Coiled coil</keyword>
<accession>A0A5N6N0I5</accession>
<sequence length="171" mass="20160">MYMLDPAYLLKDDKSLESSPVTHLCSFCVIDVLIDVRNIHFFGFDGQQKVTRSYGVVISLRGVGTHPATKSYSEGYLIIGFGRSVLFVFLERVKANFKKLYEASTENDIPFANDNDDLFEDWYIHDFVIQMEAERRSRLEMEEEIRKERHERHEIQLQMKEFMKFRQCPTS</sequence>
<proteinExistence type="predicted"/>
<dbReference type="Proteomes" id="UP000326396">
    <property type="component" value="Linkage Group LG4"/>
</dbReference>
<evidence type="ECO:0000313" key="2">
    <source>
        <dbReference type="EMBL" id="KAD4179800.1"/>
    </source>
</evidence>
<keyword evidence="3" id="KW-1185">Reference proteome</keyword>
<dbReference type="AlphaFoldDB" id="A0A5N6N0I5"/>
<feature type="coiled-coil region" evidence="1">
    <location>
        <begin position="131"/>
        <end position="158"/>
    </location>
</feature>
<evidence type="ECO:0000256" key="1">
    <source>
        <dbReference type="SAM" id="Coils"/>
    </source>
</evidence>
<evidence type="ECO:0000313" key="3">
    <source>
        <dbReference type="Proteomes" id="UP000326396"/>
    </source>
</evidence>